<dbReference type="Gene3D" id="3.60.10.10">
    <property type="entry name" value="Endonuclease/exonuclease/phosphatase"/>
    <property type="match status" value="1"/>
</dbReference>
<dbReference type="AlphaFoldDB" id="A0AAU9TVF0"/>
<evidence type="ECO:0000313" key="3">
    <source>
        <dbReference type="Proteomes" id="UP001153954"/>
    </source>
</evidence>
<dbReference type="InterPro" id="IPR036691">
    <property type="entry name" value="Endo/exonu/phosph_ase_sf"/>
</dbReference>
<feature type="region of interest" description="Disordered" evidence="1">
    <location>
        <begin position="297"/>
        <end position="327"/>
    </location>
</feature>
<name>A0AAU9TVF0_EUPED</name>
<sequence>MDPHHKLNFIQCNTDRSKNAFHEFLTYFHSSEHNIALVSEPYTGAKNEVKQPLDLTVFQFSKNNRVKSCIIAKPNAGSLIGISEFSSHQSTLNPITTNPTHYYSQKTSYTRHPKQHIDTTFLYKSQKAHWTNFKDTLLTNMTNTHILDTQIDTLNHNDLEHLIEQIIDMIHTACKESMTTRASGSKVKPTWWSESLETRKRQVITLHRALHAAKRDGRPTDSLASQLQVLKIEYANELRSESTANFRKFCELQTKENVWSLTNRLLKESAPRRPPTTLKIDSSFTTDSESTARALLDNFYPDDSPDTELRHHNLRATTHTTPDTDED</sequence>
<reference evidence="2" key="1">
    <citation type="submission" date="2022-03" db="EMBL/GenBank/DDBJ databases">
        <authorList>
            <person name="Tunstrom K."/>
        </authorList>
    </citation>
    <scope>NUCLEOTIDE SEQUENCE</scope>
</reference>
<dbReference type="EMBL" id="CAKOGL010000008">
    <property type="protein sequence ID" value="CAH2089882.1"/>
    <property type="molecule type" value="Genomic_DNA"/>
</dbReference>
<accession>A0AAU9TVF0</accession>
<gene>
    <name evidence="2" type="ORF">EEDITHA_LOCUS5890</name>
</gene>
<dbReference type="Proteomes" id="UP001153954">
    <property type="component" value="Unassembled WGS sequence"/>
</dbReference>
<proteinExistence type="predicted"/>
<organism evidence="2 3">
    <name type="scientific">Euphydryas editha</name>
    <name type="common">Edith's checkerspot</name>
    <dbReference type="NCBI Taxonomy" id="104508"/>
    <lineage>
        <taxon>Eukaryota</taxon>
        <taxon>Metazoa</taxon>
        <taxon>Ecdysozoa</taxon>
        <taxon>Arthropoda</taxon>
        <taxon>Hexapoda</taxon>
        <taxon>Insecta</taxon>
        <taxon>Pterygota</taxon>
        <taxon>Neoptera</taxon>
        <taxon>Endopterygota</taxon>
        <taxon>Lepidoptera</taxon>
        <taxon>Glossata</taxon>
        <taxon>Ditrysia</taxon>
        <taxon>Papilionoidea</taxon>
        <taxon>Nymphalidae</taxon>
        <taxon>Nymphalinae</taxon>
        <taxon>Euphydryas</taxon>
    </lineage>
</organism>
<protein>
    <submittedName>
        <fullName evidence="2">Uncharacterized protein</fullName>
    </submittedName>
</protein>
<comment type="caution">
    <text evidence="2">The sequence shown here is derived from an EMBL/GenBank/DDBJ whole genome shotgun (WGS) entry which is preliminary data.</text>
</comment>
<evidence type="ECO:0000256" key="1">
    <source>
        <dbReference type="SAM" id="MobiDB-lite"/>
    </source>
</evidence>
<keyword evidence="3" id="KW-1185">Reference proteome</keyword>
<evidence type="ECO:0000313" key="2">
    <source>
        <dbReference type="EMBL" id="CAH2089882.1"/>
    </source>
</evidence>